<comment type="caution">
    <text evidence="2">The sequence shown here is derived from an EMBL/GenBank/DDBJ whole genome shotgun (WGS) entry which is preliminary data.</text>
</comment>
<evidence type="ECO:0000256" key="1">
    <source>
        <dbReference type="SAM" id="MobiDB-lite"/>
    </source>
</evidence>
<name>A0A9N9PTY6_9HELO</name>
<feature type="compositionally biased region" description="Polar residues" evidence="1">
    <location>
        <begin position="192"/>
        <end position="203"/>
    </location>
</feature>
<gene>
    <name evidence="2" type="ORF">HYFRA_00001564</name>
</gene>
<feature type="region of interest" description="Disordered" evidence="1">
    <location>
        <begin position="1"/>
        <end position="215"/>
    </location>
</feature>
<keyword evidence="3" id="KW-1185">Reference proteome</keyword>
<dbReference type="AlphaFoldDB" id="A0A9N9PTY6"/>
<reference evidence="2" key="1">
    <citation type="submission" date="2021-07" db="EMBL/GenBank/DDBJ databases">
        <authorList>
            <person name="Durling M."/>
        </authorList>
    </citation>
    <scope>NUCLEOTIDE SEQUENCE</scope>
</reference>
<accession>A0A9N9PTY6</accession>
<organism evidence="2 3">
    <name type="scientific">Hymenoscyphus fraxineus</name>
    <dbReference type="NCBI Taxonomy" id="746836"/>
    <lineage>
        <taxon>Eukaryota</taxon>
        <taxon>Fungi</taxon>
        <taxon>Dikarya</taxon>
        <taxon>Ascomycota</taxon>
        <taxon>Pezizomycotina</taxon>
        <taxon>Leotiomycetes</taxon>
        <taxon>Helotiales</taxon>
        <taxon>Helotiaceae</taxon>
        <taxon>Hymenoscyphus</taxon>
    </lineage>
</organism>
<feature type="region of interest" description="Disordered" evidence="1">
    <location>
        <begin position="258"/>
        <end position="294"/>
    </location>
</feature>
<feature type="compositionally biased region" description="Low complexity" evidence="1">
    <location>
        <begin position="128"/>
        <end position="161"/>
    </location>
</feature>
<sequence length="309" mass="34895">MLSPTKRSRQSQHLTTSYHNRSYSSITSSPDSGTFHSAVAHPSHMEMRPMSQKNHKTTRTVKRPTSPLIPIPAPSPKLEAVKMNRQDSGFSTGLNNSPRNSTSSRRPSPSKREKEGREEKEGSKRRSTSYTSSRPSTTKKTSKSSSASAAPRTSTSSNRRPNLQSRHTTQCTTQQTYQYFHFPSLSDPEPSDPNNQIQLSSPSAREDKHIPAPPTTIQYWTSDNTRRLEYAAIDAASRGVRGFFIKLVPDCILPQSSRRTRFSEGDDGDDVGSVRRYRLQLPDEKTTHSRPSTREGLWRRFSWGRSRSR</sequence>
<evidence type="ECO:0000313" key="3">
    <source>
        <dbReference type="Proteomes" id="UP000696280"/>
    </source>
</evidence>
<dbReference type="EMBL" id="CAJVRL010000092">
    <property type="protein sequence ID" value="CAG8959661.1"/>
    <property type="molecule type" value="Genomic_DNA"/>
</dbReference>
<proteinExistence type="predicted"/>
<feature type="compositionally biased region" description="Basic and acidic residues" evidence="1">
    <location>
        <begin position="110"/>
        <end position="124"/>
    </location>
</feature>
<feature type="compositionally biased region" description="Basic residues" evidence="1">
    <location>
        <begin position="1"/>
        <end position="10"/>
    </location>
</feature>
<dbReference type="Proteomes" id="UP000696280">
    <property type="component" value="Unassembled WGS sequence"/>
</dbReference>
<feature type="compositionally biased region" description="Low complexity" evidence="1">
    <location>
        <begin position="95"/>
        <end position="107"/>
    </location>
</feature>
<feature type="compositionally biased region" description="Low complexity" evidence="1">
    <location>
        <begin position="168"/>
        <end position="179"/>
    </location>
</feature>
<feature type="compositionally biased region" description="Polar residues" evidence="1">
    <location>
        <begin position="11"/>
        <end position="35"/>
    </location>
</feature>
<protein>
    <submittedName>
        <fullName evidence="2">Uncharacterized protein</fullName>
    </submittedName>
</protein>
<evidence type="ECO:0000313" key="2">
    <source>
        <dbReference type="EMBL" id="CAG8959661.1"/>
    </source>
</evidence>
<dbReference type="OrthoDB" id="5366332at2759"/>
<feature type="compositionally biased region" description="Basic residues" evidence="1">
    <location>
        <begin position="53"/>
        <end position="62"/>
    </location>
</feature>
<feature type="compositionally biased region" description="Basic and acidic residues" evidence="1">
    <location>
        <begin position="281"/>
        <end position="294"/>
    </location>
</feature>